<reference evidence="7" key="1">
    <citation type="journal article" date="2020" name="mSystems">
        <title>Genome- and Community-Level Interaction Insights into Carbon Utilization and Element Cycling Functions of Hydrothermarchaeota in Hydrothermal Sediment.</title>
        <authorList>
            <person name="Zhou Z."/>
            <person name="Liu Y."/>
            <person name="Xu W."/>
            <person name="Pan J."/>
            <person name="Luo Z.H."/>
            <person name="Li M."/>
        </authorList>
    </citation>
    <scope>NUCLEOTIDE SEQUENCE [LARGE SCALE GENOMIC DNA]</scope>
    <source>
        <strain evidence="7">SpSt-587</strain>
    </source>
</reference>
<organism evidence="7">
    <name type="scientific">Archaeoglobus fulgidus</name>
    <dbReference type="NCBI Taxonomy" id="2234"/>
    <lineage>
        <taxon>Archaea</taxon>
        <taxon>Methanobacteriati</taxon>
        <taxon>Methanobacteriota</taxon>
        <taxon>Archaeoglobi</taxon>
        <taxon>Archaeoglobales</taxon>
        <taxon>Archaeoglobaceae</taxon>
        <taxon>Archaeoglobus</taxon>
    </lineage>
</organism>
<evidence type="ECO:0000313" key="7">
    <source>
        <dbReference type="EMBL" id="HGT83563.1"/>
    </source>
</evidence>
<dbReference type="PANTHER" id="PTHR12001">
    <property type="entry name" value="GERANYLGERANYL PYROPHOSPHATE SYNTHASE"/>
    <property type="match status" value="1"/>
</dbReference>
<dbReference type="SFLD" id="SFLDS00005">
    <property type="entry name" value="Isoprenoid_Synthase_Type_I"/>
    <property type="match status" value="1"/>
</dbReference>
<evidence type="ECO:0000256" key="5">
    <source>
        <dbReference type="ARBA" id="ARBA00022842"/>
    </source>
</evidence>
<dbReference type="EMBL" id="DSYZ01000140">
    <property type="protein sequence ID" value="HGT83563.1"/>
    <property type="molecule type" value="Genomic_DNA"/>
</dbReference>
<gene>
    <name evidence="7" type="ORF">ENT52_07565</name>
</gene>
<dbReference type="GO" id="GO:0008299">
    <property type="term" value="P:isoprenoid biosynthetic process"/>
    <property type="evidence" value="ECO:0007669"/>
    <property type="project" value="InterPro"/>
</dbReference>
<dbReference type="AlphaFoldDB" id="A0A7J3M3U3"/>
<evidence type="ECO:0000256" key="3">
    <source>
        <dbReference type="ARBA" id="ARBA00022679"/>
    </source>
</evidence>
<evidence type="ECO:0000256" key="2">
    <source>
        <dbReference type="ARBA" id="ARBA00006706"/>
    </source>
</evidence>
<dbReference type="Pfam" id="PF00348">
    <property type="entry name" value="polyprenyl_synt"/>
    <property type="match status" value="1"/>
</dbReference>
<evidence type="ECO:0000256" key="1">
    <source>
        <dbReference type="ARBA" id="ARBA00001946"/>
    </source>
</evidence>
<keyword evidence="3 6" id="KW-0808">Transferase</keyword>
<dbReference type="CDD" id="cd00685">
    <property type="entry name" value="Trans_IPPS_HT"/>
    <property type="match status" value="1"/>
</dbReference>
<dbReference type="InterPro" id="IPR008949">
    <property type="entry name" value="Isoprenoid_synthase_dom_sf"/>
</dbReference>
<dbReference type="InterPro" id="IPR000092">
    <property type="entry name" value="Polyprenyl_synt"/>
</dbReference>
<dbReference type="SUPFAM" id="SSF48576">
    <property type="entry name" value="Terpenoid synthases"/>
    <property type="match status" value="1"/>
</dbReference>
<evidence type="ECO:0000256" key="6">
    <source>
        <dbReference type="RuleBase" id="RU004466"/>
    </source>
</evidence>
<sequence>MIETWEEFFVFERELKRFVESVETNSKIKKALKYVISAGGKRVRPVIVLLAGKICGGSYEKLMNLALAVELIHTASLVHDDIIDRARLRRNRPALHVEYDLALALVLGDWLISKSVELTAVYGREIIEESAKVGMMMSEGEIIDYYSVKERFDEEDYLKCIERKTASLFAYSAKTAGKIVSRDEKAVQKLYDYGYNLGMAYQLVDDLLEHMSALRDKRSDFESYTLPQIYEEKFGLENAVKKVLSMIKTFSEKSVSSLDYFKDCEEKGKLVKIVDYMTKDMLSQSGLLLELSE</sequence>
<dbReference type="PANTHER" id="PTHR12001:SF85">
    <property type="entry name" value="SHORT CHAIN ISOPRENYL DIPHOSPHATE SYNTHASE"/>
    <property type="match status" value="1"/>
</dbReference>
<accession>A0A7J3M3U3</accession>
<name>A0A7J3M3U3_ARCFL</name>
<keyword evidence="4" id="KW-0479">Metal-binding</keyword>
<evidence type="ECO:0000256" key="4">
    <source>
        <dbReference type="ARBA" id="ARBA00022723"/>
    </source>
</evidence>
<comment type="caution">
    <text evidence="7">The sequence shown here is derived from an EMBL/GenBank/DDBJ whole genome shotgun (WGS) entry which is preliminary data.</text>
</comment>
<keyword evidence="5" id="KW-0460">Magnesium</keyword>
<dbReference type="GO" id="GO:0046872">
    <property type="term" value="F:metal ion binding"/>
    <property type="evidence" value="ECO:0007669"/>
    <property type="project" value="UniProtKB-KW"/>
</dbReference>
<dbReference type="GO" id="GO:0004659">
    <property type="term" value="F:prenyltransferase activity"/>
    <property type="evidence" value="ECO:0007669"/>
    <property type="project" value="InterPro"/>
</dbReference>
<dbReference type="Gene3D" id="1.10.600.10">
    <property type="entry name" value="Farnesyl Diphosphate Synthase"/>
    <property type="match status" value="1"/>
</dbReference>
<comment type="similarity">
    <text evidence="2 6">Belongs to the FPP/GGPP synthase family.</text>
</comment>
<comment type="cofactor">
    <cofactor evidence="1">
        <name>Mg(2+)</name>
        <dbReference type="ChEBI" id="CHEBI:18420"/>
    </cofactor>
</comment>
<proteinExistence type="inferred from homology"/>
<protein>
    <submittedName>
        <fullName evidence="7">Polyprenyl synthetase family protein</fullName>
    </submittedName>
</protein>